<organism evidence="10 11">
    <name type="scientific">Mesorhizobium denitrificans</name>
    <dbReference type="NCBI Taxonomy" id="2294114"/>
    <lineage>
        <taxon>Bacteria</taxon>
        <taxon>Pseudomonadati</taxon>
        <taxon>Pseudomonadota</taxon>
        <taxon>Alphaproteobacteria</taxon>
        <taxon>Hyphomicrobiales</taxon>
        <taxon>Phyllobacteriaceae</taxon>
        <taxon>Mesorhizobium</taxon>
    </lineage>
</organism>
<dbReference type="InterPro" id="IPR051906">
    <property type="entry name" value="TolC-like"/>
</dbReference>
<dbReference type="Proteomes" id="UP000262379">
    <property type="component" value="Unassembled WGS sequence"/>
</dbReference>
<evidence type="ECO:0000256" key="8">
    <source>
        <dbReference type="SAM" id="Coils"/>
    </source>
</evidence>
<keyword evidence="7" id="KW-0998">Cell outer membrane</keyword>
<evidence type="ECO:0000256" key="9">
    <source>
        <dbReference type="SAM" id="MobiDB-lite"/>
    </source>
</evidence>
<evidence type="ECO:0000256" key="1">
    <source>
        <dbReference type="ARBA" id="ARBA00004442"/>
    </source>
</evidence>
<evidence type="ECO:0000256" key="4">
    <source>
        <dbReference type="ARBA" id="ARBA00022452"/>
    </source>
</evidence>
<dbReference type="Gene3D" id="1.20.1600.10">
    <property type="entry name" value="Outer membrane efflux proteins (OEP)"/>
    <property type="match status" value="1"/>
</dbReference>
<keyword evidence="5" id="KW-0812">Transmembrane</keyword>
<feature type="coiled-coil region" evidence="8">
    <location>
        <begin position="270"/>
        <end position="335"/>
    </location>
</feature>
<dbReference type="GO" id="GO:0015288">
    <property type="term" value="F:porin activity"/>
    <property type="evidence" value="ECO:0007669"/>
    <property type="project" value="TreeGrafter"/>
</dbReference>
<dbReference type="InterPro" id="IPR003423">
    <property type="entry name" value="OMP_efflux"/>
</dbReference>
<feature type="region of interest" description="Disordered" evidence="9">
    <location>
        <begin position="108"/>
        <end position="146"/>
    </location>
</feature>
<evidence type="ECO:0000313" key="10">
    <source>
        <dbReference type="EMBL" id="RFC63914.1"/>
    </source>
</evidence>
<dbReference type="GO" id="GO:0015562">
    <property type="term" value="F:efflux transmembrane transporter activity"/>
    <property type="evidence" value="ECO:0007669"/>
    <property type="project" value="InterPro"/>
</dbReference>
<comment type="caution">
    <text evidence="10">The sequence shown here is derived from an EMBL/GenBank/DDBJ whole genome shotgun (WGS) entry which is preliminary data.</text>
</comment>
<sequence>MPFSWSFFAKVNQNKMLPPEAVIGNVILAIQTTRESGDAEVLGSNASLQRIGVRNDAVRLSGLGSASKSLRATTILAAAVLIAGALGGCSTQGEAPVRKSATDLSLLPSPAKPGEQVSGSAELASSNANSLTNVQSAANPDGKSGMQDSDELVEVLIDGLSLADAVGLAIAKHPDINRAQAIVARSESQVAVAKSAWYPTINYGLDPGYNTSGNVHQVKAGVGLQQLVYDFGRARSNISAAKATLEQEQYLLADTIETVAFNTAATFVDLSASQEMIGAAEQQVQSLRDTKEKIEARVKAGLSDASDLNQAEVAIKRAEAEALSAQTEFDDAAGKLAELAGVRPSRVAALAATTSVVNGLHQNAVDKVDDTPAILAAKASLTAAEANVKLAKAAQFPSVGVTVSQEFSTLKDNAGDYDRYTYVGMTLSGDFSLGGLTKHKINTALAEQRAEAQVLENQRLLTRTALGSAQTQASGAAARLSSYQSVIDLSKELLDLYWQQYTLDKRPLTDVINAERDVYQSEVQRISAIADGANARIKANAAVGQLVAQLKAKKSS</sequence>
<dbReference type="GO" id="GO:0009279">
    <property type="term" value="C:cell outer membrane"/>
    <property type="evidence" value="ECO:0007669"/>
    <property type="project" value="UniProtKB-SubCell"/>
</dbReference>
<keyword evidence="8" id="KW-0175">Coiled coil</keyword>
<keyword evidence="6" id="KW-0472">Membrane</keyword>
<protein>
    <recommendedName>
        <fullName evidence="12">TolC family protein</fullName>
    </recommendedName>
</protein>
<evidence type="ECO:0008006" key="12">
    <source>
        <dbReference type="Google" id="ProtNLM"/>
    </source>
</evidence>
<dbReference type="SUPFAM" id="SSF56954">
    <property type="entry name" value="Outer membrane efflux proteins (OEP)"/>
    <property type="match status" value="1"/>
</dbReference>
<dbReference type="AlphaFoldDB" id="A0A371X4F8"/>
<reference evidence="11" key="1">
    <citation type="submission" date="2018-08" db="EMBL/GenBank/DDBJ databases">
        <authorList>
            <person name="Im W.T."/>
        </authorList>
    </citation>
    <scope>NUCLEOTIDE SEQUENCE [LARGE SCALE GENOMIC DNA]</scope>
    <source>
        <strain evidence="11">LA-28</strain>
    </source>
</reference>
<evidence type="ECO:0000256" key="5">
    <source>
        <dbReference type="ARBA" id="ARBA00022692"/>
    </source>
</evidence>
<dbReference type="Pfam" id="PF02321">
    <property type="entry name" value="OEP"/>
    <property type="match status" value="2"/>
</dbReference>
<keyword evidence="3" id="KW-0813">Transport</keyword>
<name>A0A371X4F8_9HYPH</name>
<evidence type="ECO:0000256" key="2">
    <source>
        <dbReference type="ARBA" id="ARBA00007613"/>
    </source>
</evidence>
<proteinExistence type="inferred from homology"/>
<evidence type="ECO:0000256" key="6">
    <source>
        <dbReference type="ARBA" id="ARBA00023136"/>
    </source>
</evidence>
<gene>
    <name evidence="10" type="ORF">DY251_20060</name>
</gene>
<keyword evidence="4" id="KW-1134">Transmembrane beta strand</keyword>
<comment type="subcellular location">
    <subcellularLocation>
        <location evidence="1">Cell outer membrane</location>
    </subcellularLocation>
</comment>
<comment type="similarity">
    <text evidence="2">Belongs to the outer membrane factor (OMF) (TC 1.B.17) family.</text>
</comment>
<accession>A0A371X4F8</accession>
<dbReference type="GO" id="GO:1990281">
    <property type="term" value="C:efflux pump complex"/>
    <property type="evidence" value="ECO:0007669"/>
    <property type="project" value="TreeGrafter"/>
</dbReference>
<evidence type="ECO:0000256" key="7">
    <source>
        <dbReference type="ARBA" id="ARBA00023237"/>
    </source>
</evidence>
<keyword evidence="11" id="KW-1185">Reference proteome</keyword>
<feature type="compositionally biased region" description="Low complexity" evidence="9">
    <location>
        <begin position="118"/>
        <end position="133"/>
    </location>
</feature>
<evidence type="ECO:0000313" key="11">
    <source>
        <dbReference type="Proteomes" id="UP000262379"/>
    </source>
</evidence>
<dbReference type="EMBL" id="QURN01000023">
    <property type="protein sequence ID" value="RFC63914.1"/>
    <property type="molecule type" value="Genomic_DNA"/>
</dbReference>
<evidence type="ECO:0000256" key="3">
    <source>
        <dbReference type="ARBA" id="ARBA00022448"/>
    </source>
</evidence>
<dbReference type="PANTHER" id="PTHR30026:SF22">
    <property type="entry name" value="OUTER MEMBRANE EFFLUX PROTEIN"/>
    <property type="match status" value="1"/>
</dbReference>
<dbReference type="PANTHER" id="PTHR30026">
    <property type="entry name" value="OUTER MEMBRANE PROTEIN TOLC"/>
    <property type="match status" value="1"/>
</dbReference>